<reference evidence="2" key="3">
    <citation type="submission" date="2015-04" db="UniProtKB">
        <authorList>
            <consortium name="EnsemblPlants"/>
        </authorList>
    </citation>
    <scope>IDENTIFICATION</scope>
    <source>
        <strain evidence="2">cv. Jemalong A17</strain>
    </source>
</reference>
<dbReference type="Proteomes" id="UP000002051">
    <property type="component" value="Chromosome 3"/>
</dbReference>
<gene>
    <name evidence="1" type="ordered locus">MTR_3g114380</name>
</gene>
<dbReference type="HOGENOM" id="CLU_2834966_0_0_1"/>
<evidence type="ECO:0000313" key="1">
    <source>
        <dbReference type="EMBL" id="AES74054.1"/>
    </source>
</evidence>
<dbReference type="PaxDb" id="3880-AES74054"/>
<dbReference type="EnsemblPlants" id="AES74054">
    <property type="protein sequence ID" value="AES74054"/>
    <property type="gene ID" value="MTR_3g114380"/>
</dbReference>
<organism evidence="1 3">
    <name type="scientific">Medicago truncatula</name>
    <name type="common">Barrel medic</name>
    <name type="synonym">Medicago tribuloides</name>
    <dbReference type="NCBI Taxonomy" id="3880"/>
    <lineage>
        <taxon>Eukaryota</taxon>
        <taxon>Viridiplantae</taxon>
        <taxon>Streptophyta</taxon>
        <taxon>Embryophyta</taxon>
        <taxon>Tracheophyta</taxon>
        <taxon>Spermatophyta</taxon>
        <taxon>Magnoliopsida</taxon>
        <taxon>eudicotyledons</taxon>
        <taxon>Gunneridae</taxon>
        <taxon>Pentapetalae</taxon>
        <taxon>rosids</taxon>
        <taxon>fabids</taxon>
        <taxon>Fabales</taxon>
        <taxon>Fabaceae</taxon>
        <taxon>Papilionoideae</taxon>
        <taxon>50 kb inversion clade</taxon>
        <taxon>NPAAA clade</taxon>
        <taxon>Hologalegina</taxon>
        <taxon>IRL clade</taxon>
        <taxon>Trifolieae</taxon>
        <taxon>Medicago</taxon>
    </lineage>
</organism>
<accession>G7J5C6</accession>
<name>G7J5C6_MEDTR</name>
<sequence length="66" mass="7520">MVGYGKIHHRGSTLPSMNVNPKHVGCREDKYFQSSCWLLNPASIEISLNSFLCSVHNILTDCWINR</sequence>
<protein>
    <submittedName>
        <fullName evidence="1 2">Uncharacterized protein</fullName>
    </submittedName>
</protein>
<reference evidence="1 3" key="2">
    <citation type="journal article" date="2014" name="BMC Genomics">
        <title>An improved genome release (version Mt4.0) for the model legume Medicago truncatula.</title>
        <authorList>
            <person name="Tang H."/>
            <person name="Krishnakumar V."/>
            <person name="Bidwell S."/>
            <person name="Rosen B."/>
            <person name="Chan A."/>
            <person name="Zhou S."/>
            <person name="Gentzbittel L."/>
            <person name="Childs K.L."/>
            <person name="Yandell M."/>
            <person name="Gundlach H."/>
            <person name="Mayer K.F."/>
            <person name="Schwartz D.C."/>
            <person name="Town C.D."/>
        </authorList>
    </citation>
    <scope>GENOME REANNOTATION</scope>
    <source>
        <strain evidence="2 3">cv. Jemalong A17</strain>
    </source>
</reference>
<keyword evidence="3" id="KW-1185">Reference proteome</keyword>
<proteinExistence type="predicted"/>
<dbReference type="EMBL" id="CM001219">
    <property type="protein sequence ID" value="AES74054.1"/>
    <property type="molecule type" value="Genomic_DNA"/>
</dbReference>
<evidence type="ECO:0000313" key="2">
    <source>
        <dbReference type="EnsemblPlants" id="AES74054"/>
    </source>
</evidence>
<reference evidence="1 3" key="1">
    <citation type="journal article" date="2011" name="Nature">
        <title>The Medicago genome provides insight into the evolution of rhizobial symbioses.</title>
        <authorList>
            <person name="Young N.D."/>
            <person name="Debelle F."/>
            <person name="Oldroyd G.E."/>
            <person name="Geurts R."/>
            <person name="Cannon S.B."/>
            <person name="Udvardi M.K."/>
            <person name="Benedito V.A."/>
            <person name="Mayer K.F."/>
            <person name="Gouzy J."/>
            <person name="Schoof H."/>
            <person name="Van de Peer Y."/>
            <person name="Proost S."/>
            <person name="Cook D.R."/>
            <person name="Meyers B.C."/>
            <person name="Spannagl M."/>
            <person name="Cheung F."/>
            <person name="De Mita S."/>
            <person name="Krishnakumar V."/>
            <person name="Gundlach H."/>
            <person name="Zhou S."/>
            <person name="Mudge J."/>
            <person name="Bharti A.K."/>
            <person name="Murray J.D."/>
            <person name="Naoumkina M.A."/>
            <person name="Rosen B."/>
            <person name="Silverstein K.A."/>
            <person name="Tang H."/>
            <person name="Rombauts S."/>
            <person name="Zhao P.X."/>
            <person name="Zhou P."/>
            <person name="Barbe V."/>
            <person name="Bardou P."/>
            <person name="Bechner M."/>
            <person name="Bellec A."/>
            <person name="Berger A."/>
            <person name="Berges H."/>
            <person name="Bidwell S."/>
            <person name="Bisseling T."/>
            <person name="Choisne N."/>
            <person name="Couloux A."/>
            <person name="Denny R."/>
            <person name="Deshpande S."/>
            <person name="Dai X."/>
            <person name="Doyle J.J."/>
            <person name="Dudez A.M."/>
            <person name="Farmer A.D."/>
            <person name="Fouteau S."/>
            <person name="Franken C."/>
            <person name="Gibelin C."/>
            <person name="Gish J."/>
            <person name="Goldstein S."/>
            <person name="Gonzalez A.J."/>
            <person name="Green P.J."/>
            <person name="Hallab A."/>
            <person name="Hartog M."/>
            <person name="Hua A."/>
            <person name="Humphray S.J."/>
            <person name="Jeong D.H."/>
            <person name="Jing Y."/>
            <person name="Jocker A."/>
            <person name="Kenton S.M."/>
            <person name="Kim D.J."/>
            <person name="Klee K."/>
            <person name="Lai H."/>
            <person name="Lang C."/>
            <person name="Lin S."/>
            <person name="Macmil S.L."/>
            <person name="Magdelenat G."/>
            <person name="Matthews L."/>
            <person name="McCorrison J."/>
            <person name="Monaghan E.L."/>
            <person name="Mun J.H."/>
            <person name="Najar F.Z."/>
            <person name="Nicholson C."/>
            <person name="Noirot C."/>
            <person name="O'Bleness M."/>
            <person name="Paule C.R."/>
            <person name="Poulain J."/>
            <person name="Prion F."/>
            <person name="Qin B."/>
            <person name="Qu C."/>
            <person name="Retzel E.F."/>
            <person name="Riddle C."/>
            <person name="Sallet E."/>
            <person name="Samain S."/>
            <person name="Samson N."/>
            <person name="Sanders I."/>
            <person name="Saurat O."/>
            <person name="Scarpelli C."/>
            <person name="Schiex T."/>
            <person name="Segurens B."/>
            <person name="Severin A.J."/>
            <person name="Sherrier D.J."/>
            <person name="Shi R."/>
            <person name="Sims S."/>
            <person name="Singer S.R."/>
            <person name="Sinharoy S."/>
            <person name="Sterck L."/>
            <person name="Viollet A."/>
            <person name="Wang B.B."/>
            <person name="Wang K."/>
            <person name="Wang M."/>
            <person name="Wang X."/>
            <person name="Warfsmann J."/>
            <person name="Weissenbach J."/>
            <person name="White D.D."/>
            <person name="White J.D."/>
            <person name="Wiley G.B."/>
            <person name="Wincker P."/>
            <person name="Xing Y."/>
            <person name="Yang L."/>
            <person name="Yao Z."/>
            <person name="Ying F."/>
            <person name="Zhai J."/>
            <person name="Zhou L."/>
            <person name="Zuber A."/>
            <person name="Denarie J."/>
            <person name="Dixon R.A."/>
            <person name="May G.D."/>
            <person name="Schwartz D.C."/>
            <person name="Rogers J."/>
            <person name="Quetier F."/>
            <person name="Town C.D."/>
            <person name="Roe B.A."/>
        </authorList>
    </citation>
    <scope>NUCLEOTIDE SEQUENCE [LARGE SCALE GENOMIC DNA]</scope>
    <source>
        <strain evidence="1">A17</strain>
        <strain evidence="2 3">cv. Jemalong A17</strain>
    </source>
</reference>
<dbReference type="AlphaFoldDB" id="G7J5C6"/>
<evidence type="ECO:0000313" key="3">
    <source>
        <dbReference type="Proteomes" id="UP000002051"/>
    </source>
</evidence>